<keyword evidence="6 7" id="KW-0961">Cell wall biogenesis/degradation</keyword>
<dbReference type="SUPFAM" id="SSF141523">
    <property type="entry name" value="L,D-transpeptidase catalytic domain-like"/>
    <property type="match status" value="1"/>
</dbReference>
<keyword evidence="3 11" id="KW-0808">Transferase</keyword>
<feature type="compositionally biased region" description="Basic and acidic residues" evidence="8">
    <location>
        <begin position="51"/>
        <end position="70"/>
    </location>
</feature>
<dbReference type="EC" id="2.-.-.-" evidence="11"/>
<feature type="active site" description="Proton donor/acceptor" evidence="7">
    <location>
        <position position="190"/>
    </location>
</feature>
<feature type="compositionally biased region" description="Low complexity" evidence="8">
    <location>
        <begin position="37"/>
        <end position="50"/>
    </location>
</feature>
<evidence type="ECO:0000256" key="2">
    <source>
        <dbReference type="ARBA" id="ARBA00005992"/>
    </source>
</evidence>
<dbReference type="EMBL" id="JBHUIW010000001">
    <property type="protein sequence ID" value="MFD2180743.1"/>
    <property type="molecule type" value="Genomic_DNA"/>
</dbReference>
<dbReference type="Pfam" id="PF03734">
    <property type="entry name" value="YkuD"/>
    <property type="match status" value="1"/>
</dbReference>
<evidence type="ECO:0000256" key="8">
    <source>
        <dbReference type="SAM" id="MobiDB-lite"/>
    </source>
</evidence>
<comment type="similarity">
    <text evidence="2">Belongs to the YkuD family.</text>
</comment>
<evidence type="ECO:0000313" key="11">
    <source>
        <dbReference type="EMBL" id="MFD2180743.1"/>
    </source>
</evidence>
<dbReference type="PANTHER" id="PTHR36699:SF1">
    <property type="entry name" value="L,D-TRANSPEPTIDASE YAFK-RELATED"/>
    <property type="match status" value="1"/>
</dbReference>
<gene>
    <name evidence="11" type="ORF">ACFSOX_01130</name>
</gene>
<dbReference type="PANTHER" id="PTHR36699">
    <property type="entry name" value="LD-TRANSPEPTIDASE"/>
    <property type="match status" value="1"/>
</dbReference>
<protein>
    <submittedName>
        <fullName evidence="11">Murein L,D-transpeptidase family protein</fullName>
        <ecNumber evidence="11">2.-.-.-</ecNumber>
    </submittedName>
</protein>
<evidence type="ECO:0000256" key="3">
    <source>
        <dbReference type="ARBA" id="ARBA00022679"/>
    </source>
</evidence>
<dbReference type="GO" id="GO:0016740">
    <property type="term" value="F:transferase activity"/>
    <property type="evidence" value="ECO:0007669"/>
    <property type="project" value="UniProtKB-KW"/>
</dbReference>
<dbReference type="CDD" id="cd16913">
    <property type="entry name" value="YkuD_like"/>
    <property type="match status" value="1"/>
</dbReference>
<sequence>MIRVTGVRARMVAVALAAGAPATVAVPVSALAQAGQSASGQSAAGQPAARPADDARRPDQGRPAETEKKPLPAKATRELPPALLALLREKRMPKNSPIVLRVFKEEAELEVWKQDTSGRFQHLKTYPICRWSGDLGPKQFEGDRQAPEGFYTVTPALMNPHSAFHLAINTGYPNAFDRANGRTGSLLMIHGICASAGCFAMTDPQIEEIYGLARDALAGRPWFQVQAYPFRLTPANLARHRDSPNLPFWTMLKIGNDHFETSRREPRVDVCERRYVFDAKPLPNAAAPFVFDPVGKCPPHMVDPKIAGPAQEKQRADAAETDRLVAQQIADGVPAAPIYTGLDGGMHDSFRARFFRVIIPLAKVMPYASHLPTLPPIPYVDDDGSLATKWFGTAF</sequence>
<keyword evidence="12" id="KW-1185">Reference proteome</keyword>
<dbReference type="PROSITE" id="PS52029">
    <property type="entry name" value="LD_TPASE"/>
    <property type="match status" value="1"/>
</dbReference>
<evidence type="ECO:0000256" key="6">
    <source>
        <dbReference type="ARBA" id="ARBA00023316"/>
    </source>
</evidence>
<feature type="chain" id="PRO_5046833687" evidence="9">
    <location>
        <begin position="26"/>
        <end position="395"/>
    </location>
</feature>
<dbReference type="RefSeq" id="WP_378475954.1">
    <property type="nucleotide sequence ID" value="NZ_JBHUIW010000001.1"/>
</dbReference>
<evidence type="ECO:0000313" key="12">
    <source>
        <dbReference type="Proteomes" id="UP001597314"/>
    </source>
</evidence>
<organism evidence="11 12">
    <name type="scientific">Rhodoplanes azumiensis</name>
    <dbReference type="NCBI Taxonomy" id="1897628"/>
    <lineage>
        <taxon>Bacteria</taxon>
        <taxon>Pseudomonadati</taxon>
        <taxon>Pseudomonadota</taxon>
        <taxon>Alphaproteobacteria</taxon>
        <taxon>Hyphomicrobiales</taxon>
        <taxon>Nitrobacteraceae</taxon>
        <taxon>Rhodoplanes</taxon>
    </lineage>
</organism>
<evidence type="ECO:0000256" key="7">
    <source>
        <dbReference type="PROSITE-ProRule" id="PRU01373"/>
    </source>
</evidence>
<evidence type="ECO:0000256" key="9">
    <source>
        <dbReference type="SAM" id="SignalP"/>
    </source>
</evidence>
<feature type="signal peptide" evidence="9">
    <location>
        <begin position="1"/>
        <end position="25"/>
    </location>
</feature>
<dbReference type="InterPro" id="IPR005490">
    <property type="entry name" value="LD_TPept_cat_dom"/>
</dbReference>
<feature type="domain" description="L,D-TPase catalytic" evidence="10">
    <location>
        <begin position="98"/>
        <end position="228"/>
    </location>
</feature>
<evidence type="ECO:0000256" key="4">
    <source>
        <dbReference type="ARBA" id="ARBA00022960"/>
    </source>
</evidence>
<reference evidence="12" key="1">
    <citation type="journal article" date="2019" name="Int. J. Syst. Evol. Microbiol.">
        <title>The Global Catalogue of Microorganisms (GCM) 10K type strain sequencing project: providing services to taxonomists for standard genome sequencing and annotation.</title>
        <authorList>
            <consortium name="The Broad Institute Genomics Platform"/>
            <consortium name="The Broad Institute Genome Sequencing Center for Infectious Disease"/>
            <person name="Wu L."/>
            <person name="Ma J."/>
        </authorList>
    </citation>
    <scope>NUCLEOTIDE SEQUENCE [LARGE SCALE GENOMIC DNA]</scope>
    <source>
        <strain evidence="12">CGMCC 1.6774</strain>
    </source>
</reference>
<proteinExistence type="inferred from homology"/>
<feature type="region of interest" description="Disordered" evidence="8">
    <location>
        <begin position="37"/>
        <end position="75"/>
    </location>
</feature>
<comment type="caution">
    <text evidence="11">The sequence shown here is derived from an EMBL/GenBank/DDBJ whole genome shotgun (WGS) entry which is preliminary data.</text>
</comment>
<evidence type="ECO:0000256" key="5">
    <source>
        <dbReference type="ARBA" id="ARBA00022984"/>
    </source>
</evidence>
<keyword evidence="5 7" id="KW-0573">Peptidoglycan synthesis</keyword>
<dbReference type="Proteomes" id="UP001597314">
    <property type="component" value="Unassembled WGS sequence"/>
</dbReference>
<evidence type="ECO:0000259" key="10">
    <source>
        <dbReference type="PROSITE" id="PS52029"/>
    </source>
</evidence>
<dbReference type="InterPro" id="IPR038063">
    <property type="entry name" value="Transpep_catalytic_dom"/>
</dbReference>
<name>A0ABW5ACR5_9BRAD</name>
<accession>A0ABW5ACR5</accession>
<evidence type="ECO:0000256" key="1">
    <source>
        <dbReference type="ARBA" id="ARBA00004752"/>
    </source>
</evidence>
<keyword evidence="9" id="KW-0732">Signal</keyword>
<keyword evidence="4 7" id="KW-0133">Cell shape</keyword>
<comment type="pathway">
    <text evidence="1 7">Cell wall biogenesis; peptidoglycan biosynthesis.</text>
</comment>
<feature type="active site" description="Nucleophile" evidence="7">
    <location>
        <position position="198"/>
    </location>
</feature>